<dbReference type="GO" id="GO:0003677">
    <property type="term" value="F:DNA binding"/>
    <property type="evidence" value="ECO:0007669"/>
    <property type="project" value="UniProtKB-UniRule"/>
</dbReference>
<gene>
    <name evidence="4" type="ORF">PRVXT_001071</name>
</gene>
<dbReference type="SUPFAM" id="SSF48498">
    <property type="entry name" value="Tetracyclin repressor-like, C-terminal domain"/>
    <property type="match status" value="1"/>
</dbReference>
<dbReference type="GO" id="GO:0006355">
    <property type="term" value="P:regulation of DNA-templated transcription"/>
    <property type="evidence" value="ECO:0007669"/>
    <property type="project" value="UniProtKB-ARBA"/>
</dbReference>
<organism evidence="4">
    <name type="scientific">Proteinivorax tanatarense</name>
    <dbReference type="NCBI Taxonomy" id="1260629"/>
    <lineage>
        <taxon>Bacteria</taxon>
        <taxon>Bacillati</taxon>
        <taxon>Bacillota</taxon>
        <taxon>Clostridia</taxon>
        <taxon>Eubacteriales</taxon>
        <taxon>Proteinivoracaceae</taxon>
        <taxon>Proteinivorax</taxon>
    </lineage>
</organism>
<dbReference type="InterPro" id="IPR023772">
    <property type="entry name" value="DNA-bd_HTH_TetR-type_CS"/>
</dbReference>
<dbReference type="InterPro" id="IPR001647">
    <property type="entry name" value="HTH_TetR"/>
</dbReference>
<dbReference type="AlphaFoldDB" id="A0AAU7VPC6"/>
<evidence type="ECO:0000256" key="1">
    <source>
        <dbReference type="ARBA" id="ARBA00023125"/>
    </source>
</evidence>
<reference evidence="4" key="2">
    <citation type="submission" date="2024-06" db="EMBL/GenBank/DDBJ databases">
        <authorList>
            <person name="Petrova K.O."/>
            <person name="Toshchakov S.V."/>
            <person name="Boltjanskaja Y.V."/>
            <person name="Kevbrin V."/>
        </authorList>
    </citation>
    <scope>NUCLEOTIDE SEQUENCE</scope>
    <source>
        <strain evidence="4">Z-910T</strain>
    </source>
</reference>
<name>A0AAU7VPC6_9FIRM</name>
<dbReference type="EMBL" id="CP158367">
    <property type="protein sequence ID" value="XBX75910.1"/>
    <property type="molecule type" value="Genomic_DNA"/>
</dbReference>
<dbReference type="RefSeq" id="WP_350344645.1">
    <property type="nucleotide sequence ID" value="NZ_CP158367.1"/>
</dbReference>
<dbReference type="Pfam" id="PF00440">
    <property type="entry name" value="TetR_N"/>
    <property type="match status" value="1"/>
</dbReference>
<evidence type="ECO:0000313" key="4">
    <source>
        <dbReference type="EMBL" id="XBX75910.1"/>
    </source>
</evidence>
<dbReference type="InterPro" id="IPR050109">
    <property type="entry name" value="HTH-type_TetR-like_transc_reg"/>
</dbReference>
<proteinExistence type="predicted"/>
<dbReference type="Gene3D" id="1.10.10.60">
    <property type="entry name" value="Homeodomain-like"/>
    <property type="match status" value="1"/>
</dbReference>
<dbReference type="PROSITE" id="PS01081">
    <property type="entry name" value="HTH_TETR_1"/>
    <property type="match status" value="1"/>
</dbReference>
<dbReference type="PROSITE" id="PS50977">
    <property type="entry name" value="HTH_TETR_2"/>
    <property type="match status" value="1"/>
</dbReference>
<evidence type="ECO:0000256" key="2">
    <source>
        <dbReference type="PROSITE-ProRule" id="PRU00335"/>
    </source>
</evidence>
<dbReference type="InterPro" id="IPR036271">
    <property type="entry name" value="Tet_transcr_reg_TetR-rel_C_sf"/>
</dbReference>
<protein>
    <submittedName>
        <fullName evidence="4">TetR/AcrR family transcriptional regulator</fullName>
    </submittedName>
</protein>
<dbReference type="SUPFAM" id="SSF46689">
    <property type="entry name" value="Homeodomain-like"/>
    <property type="match status" value="1"/>
</dbReference>
<feature type="domain" description="HTH tetR-type" evidence="3">
    <location>
        <begin position="13"/>
        <end position="73"/>
    </location>
</feature>
<accession>A0AAU7VPC6</accession>
<evidence type="ECO:0000259" key="3">
    <source>
        <dbReference type="PROSITE" id="PS50977"/>
    </source>
</evidence>
<sequence length="210" mass="25169">MIIITEKFAKLDKEKQQRILSAAMKEFAEQGYEKASTNNIVKEAGIGKGMLFYYFNNKKMLLYYLVEWGVDFLIKEYLNMIDEEQQDFIERYRQAAKIKMEIYYRNPHVFNFLSYFIINDDEALSDDLKELIAEARQLGYEKLFNNIDASLFRDDLPQEGIYKLIIWTIEGYEKDVINRLKGDKLLETEVKPLWDEFYTILDMLKKVYYK</sequence>
<dbReference type="InterPro" id="IPR009057">
    <property type="entry name" value="Homeodomain-like_sf"/>
</dbReference>
<feature type="DNA-binding region" description="H-T-H motif" evidence="2">
    <location>
        <begin position="36"/>
        <end position="55"/>
    </location>
</feature>
<dbReference type="PANTHER" id="PTHR30328">
    <property type="entry name" value="TRANSCRIPTIONAL REPRESSOR"/>
    <property type="match status" value="1"/>
</dbReference>
<dbReference type="PANTHER" id="PTHR30328:SF54">
    <property type="entry name" value="HTH-TYPE TRANSCRIPTIONAL REPRESSOR SCO4008"/>
    <property type="match status" value="1"/>
</dbReference>
<reference evidence="4" key="1">
    <citation type="journal article" date="2013" name="Extremophiles">
        <title>Proteinivorax tanatarense gen. nov., sp. nov., an anaerobic, haloalkaliphilic, proteolytic bacterium isolated from a decaying algal bloom, and proposal of Proteinivoraceae fam. nov.</title>
        <authorList>
            <person name="Kevbrin V."/>
            <person name="Boltyanskaya Y."/>
            <person name="Zhilina T."/>
            <person name="Kolganova T."/>
            <person name="Lavrentjeva E."/>
            <person name="Kuznetsov B."/>
        </authorList>
    </citation>
    <scope>NUCLEOTIDE SEQUENCE</scope>
    <source>
        <strain evidence="4">Z-910T</strain>
    </source>
</reference>
<dbReference type="Gene3D" id="1.10.357.10">
    <property type="entry name" value="Tetracycline Repressor, domain 2"/>
    <property type="match status" value="1"/>
</dbReference>
<keyword evidence="1 2" id="KW-0238">DNA-binding</keyword>
<dbReference type="PRINTS" id="PR00455">
    <property type="entry name" value="HTHTETR"/>
</dbReference>